<dbReference type="InterPro" id="IPR047201">
    <property type="entry name" value="ERI-1_3'hExo-like"/>
</dbReference>
<feature type="compositionally biased region" description="Basic and acidic residues" evidence="13">
    <location>
        <begin position="448"/>
        <end position="468"/>
    </location>
</feature>
<evidence type="ECO:0000256" key="1">
    <source>
        <dbReference type="ARBA" id="ARBA00001946"/>
    </source>
</evidence>
<evidence type="ECO:0000256" key="8">
    <source>
        <dbReference type="ARBA" id="ARBA00022842"/>
    </source>
</evidence>
<dbReference type="Proteomes" id="UP000593571">
    <property type="component" value="Unassembled WGS sequence"/>
</dbReference>
<gene>
    <name evidence="15" type="ORF">HJG63_004603</name>
</gene>
<dbReference type="EMBL" id="JACASE010000008">
    <property type="protein sequence ID" value="KAF6440447.1"/>
    <property type="molecule type" value="Genomic_DNA"/>
</dbReference>
<dbReference type="Gene3D" id="3.30.420.10">
    <property type="entry name" value="Ribonuclease H-like superfamily/Ribonuclease H"/>
    <property type="match status" value="1"/>
</dbReference>
<protein>
    <recommendedName>
        <fullName evidence="10">ERI1 exoribonuclease 2</fullName>
    </recommendedName>
    <alternativeName>
        <fullName evidence="11">Exonuclease domain-containing protein 1</fullName>
    </alternativeName>
</protein>
<dbReference type="PANTHER" id="PTHR23044">
    <property type="entry name" value="3'-5' EXONUCLEASE ERI1-RELATED"/>
    <property type="match status" value="1"/>
</dbReference>
<evidence type="ECO:0000256" key="5">
    <source>
        <dbReference type="ARBA" id="ARBA00022801"/>
    </source>
</evidence>
<dbReference type="SUPFAM" id="SSF53098">
    <property type="entry name" value="Ribonuclease H-like"/>
    <property type="match status" value="1"/>
</dbReference>
<evidence type="ECO:0000259" key="14">
    <source>
        <dbReference type="PROSITE" id="PS51999"/>
    </source>
</evidence>
<feature type="region of interest" description="Disordered" evidence="13">
    <location>
        <begin position="290"/>
        <end position="341"/>
    </location>
</feature>
<organism evidence="15 16">
    <name type="scientific">Rousettus aegyptiacus</name>
    <name type="common">Egyptian fruit bat</name>
    <name type="synonym">Pteropus aegyptiacus</name>
    <dbReference type="NCBI Taxonomy" id="9407"/>
    <lineage>
        <taxon>Eukaryota</taxon>
        <taxon>Metazoa</taxon>
        <taxon>Chordata</taxon>
        <taxon>Craniata</taxon>
        <taxon>Vertebrata</taxon>
        <taxon>Euteleostomi</taxon>
        <taxon>Mammalia</taxon>
        <taxon>Eutheria</taxon>
        <taxon>Laurasiatheria</taxon>
        <taxon>Chiroptera</taxon>
        <taxon>Yinpterochiroptera</taxon>
        <taxon>Pteropodoidea</taxon>
        <taxon>Pteropodidae</taxon>
        <taxon>Rousettinae</taxon>
        <taxon>Rousettus</taxon>
    </lineage>
</organism>
<evidence type="ECO:0000256" key="3">
    <source>
        <dbReference type="ARBA" id="ARBA00022723"/>
    </source>
</evidence>
<keyword evidence="7" id="KW-0269">Exonuclease</keyword>
<dbReference type="GO" id="GO:0000175">
    <property type="term" value="F:3'-5'-RNA exonuclease activity"/>
    <property type="evidence" value="ECO:0007669"/>
    <property type="project" value="InterPro"/>
</dbReference>
<keyword evidence="3" id="KW-0479">Metal-binding</keyword>
<feature type="compositionally biased region" description="Polar residues" evidence="13">
    <location>
        <begin position="309"/>
        <end position="318"/>
    </location>
</feature>
<dbReference type="InterPro" id="IPR013520">
    <property type="entry name" value="Ribonucl_H"/>
</dbReference>
<evidence type="ECO:0000256" key="7">
    <source>
        <dbReference type="ARBA" id="ARBA00022839"/>
    </source>
</evidence>
<comment type="caution">
    <text evidence="15">The sequence shown here is derived from an EMBL/GenBank/DDBJ whole genome shotgun (WGS) entry which is preliminary data.</text>
</comment>
<keyword evidence="4 12" id="KW-0863">Zinc-finger</keyword>
<proteinExistence type="inferred from homology"/>
<feature type="region of interest" description="Disordered" evidence="13">
    <location>
        <begin position="645"/>
        <end position="687"/>
    </location>
</feature>
<feature type="region of interest" description="Disordered" evidence="13">
    <location>
        <begin position="448"/>
        <end position="473"/>
    </location>
</feature>
<dbReference type="FunFam" id="3.30.420.10:FF:000062">
    <property type="entry name" value="ERI1 exoribonuclease 2 isoform X1"/>
    <property type="match status" value="1"/>
</dbReference>
<name>A0A7J8EY88_ROUAE</name>
<evidence type="ECO:0000313" key="15">
    <source>
        <dbReference type="EMBL" id="KAF6440447.1"/>
    </source>
</evidence>
<keyword evidence="5" id="KW-0378">Hydrolase</keyword>
<evidence type="ECO:0000256" key="4">
    <source>
        <dbReference type="ARBA" id="ARBA00022771"/>
    </source>
</evidence>
<dbReference type="AlphaFoldDB" id="A0A7J8EY88"/>
<dbReference type="InterPro" id="IPR051274">
    <property type="entry name" value="3-5_Exoribonuclease"/>
</dbReference>
<evidence type="ECO:0000256" key="13">
    <source>
        <dbReference type="SAM" id="MobiDB-lite"/>
    </source>
</evidence>
<evidence type="ECO:0000256" key="10">
    <source>
        <dbReference type="ARBA" id="ARBA00068097"/>
    </source>
</evidence>
<comment type="similarity">
    <text evidence="9">Belongs to the ERI2 family.</text>
</comment>
<keyword evidence="6" id="KW-0862">Zinc</keyword>
<evidence type="ECO:0000256" key="11">
    <source>
        <dbReference type="ARBA" id="ARBA00083876"/>
    </source>
</evidence>
<dbReference type="GO" id="GO:0003676">
    <property type="term" value="F:nucleic acid binding"/>
    <property type="evidence" value="ECO:0007669"/>
    <property type="project" value="InterPro"/>
</dbReference>
<dbReference type="SMART" id="SM00479">
    <property type="entry name" value="EXOIII"/>
    <property type="match status" value="1"/>
</dbReference>
<evidence type="ECO:0000313" key="16">
    <source>
        <dbReference type="Proteomes" id="UP000593571"/>
    </source>
</evidence>
<reference evidence="15 16" key="1">
    <citation type="journal article" date="2020" name="Nature">
        <title>Six reference-quality genomes reveal evolution of bat adaptations.</title>
        <authorList>
            <person name="Jebb D."/>
            <person name="Huang Z."/>
            <person name="Pippel M."/>
            <person name="Hughes G.M."/>
            <person name="Lavrichenko K."/>
            <person name="Devanna P."/>
            <person name="Winkler S."/>
            <person name="Jermiin L.S."/>
            <person name="Skirmuntt E.C."/>
            <person name="Katzourakis A."/>
            <person name="Burkitt-Gray L."/>
            <person name="Ray D.A."/>
            <person name="Sullivan K.A.M."/>
            <person name="Roscito J.G."/>
            <person name="Kirilenko B.M."/>
            <person name="Davalos L.M."/>
            <person name="Corthals A.P."/>
            <person name="Power M.L."/>
            <person name="Jones G."/>
            <person name="Ransome R.D."/>
            <person name="Dechmann D.K.N."/>
            <person name="Locatelli A.G."/>
            <person name="Puechmaille S.J."/>
            <person name="Fedrigo O."/>
            <person name="Jarvis E.D."/>
            <person name="Hiller M."/>
            <person name="Vernes S.C."/>
            <person name="Myers E.W."/>
            <person name="Teeling E.C."/>
        </authorList>
    </citation>
    <scope>NUCLEOTIDE SEQUENCE [LARGE SCALE GENOMIC DNA]</scope>
    <source>
        <strain evidence="15">MRouAeg1</strain>
        <tissue evidence="15">Muscle</tissue>
    </source>
</reference>
<dbReference type="Pfam" id="PF06839">
    <property type="entry name" value="Zn_ribbon_GRF"/>
    <property type="match status" value="1"/>
</dbReference>
<keyword evidence="16" id="KW-1185">Reference proteome</keyword>
<evidence type="ECO:0000256" key="2">
    <source>
        <dbReference type="ARBA" id="ARBA00022722"/>
    </source>
</evidence>
<keyword evidence="8" id="KW-0460">Magnesium</keyword>
<dbReference type="Pfam" id="PF00929">
    <property type="entry name" value="RNase_T"/>
    <property type="match status" value="1"/>
</dbReference>
<evidence type="ECO:0000256" key="9">
    <source>
        <dbReference type="ARBA" id="ARBA00038042"/>
    </source>
</evidence>
<evidence type="ECO:0000256" key="12">
    <source>
        <dbReference type="PROSITE-ProRule" id="PRU01343"/>
    </source>
</evidence>
<dbReference type="PANTHER" id="PTHR23044:SF61">
    <property type="entry name" value="3'-5' EXORIBONUCLEASE 1-RELATED"/>
    <property type="match status" value="1"/>
</dbReference>
<accession>A0A7J8EY88</accession>
<dbReference type="InterPro" id="IPR010666">
    <property type="entry name" value="Znf_GRF"/>
</dbReference>
<sequence length="687" mass="76220">MELFCVFRQLGFIRRKSIAPASGSLGRSKSKQLFDYLIVIDFESTCWNDGKRHQSQEIIEFPAVLLNTSNGEIESEFHAYVQPQEHPILSEFCMELTGIKQDQVDEGVPLKICLSQFCKWIHKIQQEKKITFATGVSDLSTSEVKLCTFVTWSDWDLGVCLEYECKRKQLLKPVFLNSWIDLRVTYKIFYRRKPKGLSGALQEVGIEFLGREHSGLDDSRNTALLAWKMIRDGCSMKITRCLNKVPTKKNLNILARNLNMNQLEATSASNSSIQGPSVCYRQPENTVRYQERAPTRSAGVRSPVKGQQDGLQPRSNTKVDLCSARSRSSHLNSQSSTSLGQLERPCVTAPLQKQMKRGHCAFNARTQASAVGSELVLVSTTLSSVNHVSDMEMSSALDCLPMLADWEDVALLPASQPEQSSDRTPPISDSDLDILFNAGERAMVLKESEMPSHENIEGTEETPQKSETSKSIVYKSPHTTIYNVKEAKVPGSDVSNFKLPECKSSSFNKVKASVPHPSVWGKQPLLGGAKRSPASPPAFPPAKKQSYTIHEEKPTSPAGSLARGSTWKGLSSVLTSAVNLQEPPRSGRMTPPLCKCGRRSKRLVVSNNGPNHGKAFYCCPTGKYQEHGKCGYFKWEQTLQRERATSPGVPHSSGALAFRSPKTSPVCDRNANVSTKNSLRLRPSMRS</sequence>
<dbReference type="PROSITE" id="PS51999">
    <property type="entry name" value="ZF_GRF"/>
    <property type="match status" value="1"/>
</dbReference>
<feature type="domain" description="GRF-type" evidence="14">
    <location>
        <begin position="594"/>
        <end position="639"/>
    </location>
</feature>
<dbReference type="InterPro" id="IPR036397">
    <property type="entry name" value="RNaseH_sf"/>
</dbReference>
<dbReference type="GO" id="GO:0008270">
    <property type="term" value="F:zinc ion binding"/>
    <property type="evidence" value="ECO:0007669"/>
    <property type="project" value="UniProtKB-KW"/>
</dbReference>
<feature type="compositionally biased region" description="Low complexity" evidence="13">
    <location>
        <begin position="323"/>
        <end position="338"/>
    </location>
</feature>
<keyword evidence="2" id="KW-0540">Nuclease</keyword>
<comment type="cofactor">
    <cofactor evidence="1">
        <name>Mg(2+)</name>
        <dbReference type="ChEBI" id="CHEBI:18420"/>
    </cofactor>
</comment>
<dbReference type="CDD" id="cd06133">
    <property type="entry name" value="ERI-1_3'hExo_like"/>
    <property type="match status" value="1"/>
</dbReference>
<dbReference type="InterPro" id="IPR012337">
    <property type="entry name" value="RNaseH-like_sf"/>
</dbReference>
<evidence type="ECO:0000256" key="6">
    <source>
        <dbReference type="ARBA" id="ARBA00022833"/>
    </source>
</evidence>